<organism evidence="1 2">
    <name type="scientific">Pterulicium gracile</name>
    <dbReference type="NCBI Taxonomy" id="1884261"/>
    <lineage>
        <taxon>Eukaryota</taxon>
        <taxon>Fungi</taxon>
        <taxon>Dikarya</taxon>
        <taxon>Basidiomycota</taxon>
        <taxon>Agaricomycotina</taxon>
        <taxon>Agaricomycetes</taxon>
        <taxon>Agaricomycetidae</taxon>
        <taxon>Agaricales</taxon>
        <taxon>Pleurotineae</taxon>
        <taxon>Pterulaceae</taxon>
        <taxon>Pterulicium</taxon>
    </lineage>
</organism>
<dbReference type="STRING" id="1884261.A0A5C3QPV8"/>
<dbReference type="AlphaFoldDB" id="A0A5C3QPV8"/>
<dbReference type="EMBL" id="ML178822">
    <property type="protein sequence ID" value="TFL02339.1"/>
    <property type="molecule type" value="Genomic_DNA"/>
</dbReference>
<keyword evidence="2" id="KW-1185">Reference proteome</keyword>
<evidence type="ECO:0000313" key="1">
    <source>
        <dbReference type="EMBL" id="TFL02339.1"/>
    </source>
</evidence>
<dbReference type="Proteomes" id="UP000305067">
    <property type="component" value="Unassembled WGS sequence"/>
</dbReference>
<protein>
    <submittedName>
        <fullName evidence="1">Uncharacterized protein</fullName>
    </submittedName>
</protein>
<gene>
    <name evidence="1" type="ORF">BDV98DRAFT_565661</name>
</gene>
<proteinExistence type="predicted"/>
<name>A0A5C3QPV8_9AGAR</name>
<evidence type="ECO:0000313" key="2">
    <source>
        <dbReference type="Proteomes" id="UP000305067"/>
    </source>
</evidence>
<sequence>MSKDPQKFTDKLEEPVAVSEQEVDTAAQLLAAGADILLEPVESRRVLRKIDLHLLPLMCTLYWQDNHPRSHRVILNMDVSRV</sequence>
<accession>A0A5C3QPV8</accession>
<dbReference type="OrthoDB" id="6730379at2759"/>
<reference evidence="1 2" key="1">
    <citation type="journal article" date="2019" name="Nat. Ecol. Evol.">
        <title>Megaphylogeny resolves global patterns of mushroom evolution.</title>
        <authorList>
            <person name="Varga T."/>
            <person name="Krizsan K."/>
            <person name="Foldi C."/>
            <person name="Dima B."/>
            <person name="Sanchez-Garcia M."/>
            <person name="Sanchez-Ramirez S."/>
            <person name="Szollosi G.J."/>
            <person name="Szarkandi J.G."/>
            <person name="Papp V."/>
            <person name="Albert L."/>
            <person name="Andreopoulos W."/>
            <person name="Angelini C."/>
            <person name="Antonin V."/>
            <person name="Barry K.W."/>
            <person name="Bougher N.L."/>
            <person name="Buchanan P."/>
            <person name="Buyck B."/>
            <person name="Bense V."/>
            <person name="Catcheside P."/>
            <person name="Chovatia M."/>
            <person name="Cooper J."/>
            <person name="Damon W."/>
            <person name="Desjardin D."/>
            <person name="Finy P."/>
            <person name="Geml J."/>
            <person name="Haridas S."/>
            <person name="Hughes K."/>
            <person name="Justo A."/>
            <person name="Karasinski D."/>
            <person name="Kautmanova I."/>
            <person name="Kiss B."/>
            <person name="Kocsube S."/>
            <person name="Kotiranta H."/>
            <person name="LaButti K.M."/>
            <person name="Lechner B.E."/>
            <person name="Liimatainen K."/>
            <person name="Lipzen A."/>
            <person name="Lukacs Z."/>
            <person name="Mihaltcheva S."/>
            <person name="Morgado L.N."/>
            <person name="Niskanen T."/>
            <person name="Noordeloos M.E."/>
            <person name="Ohm R.A."/>
            <person name="Ortiz-Santana B."/>
            <person name="Ovrebo C."/>
            <person name="Racz N."/>
            <person name="Riley R."/>
            <person name="Savchenko A."/>
            <person name="Shiryaev A."/>
            <person name="Soop K."/>
            <person name="Spirin V."/>
            <person name="Szebenyi C."/>
            <person name="Tomsovsky M."/>
            <person name="Tulloss R.E."/>
            <person name="Uehling J."/>
            <person name="Grigoriev I.V."/>
            <person name="Vagvolgyi C."/>
            <person name="Papp T."/>
            <person name="Martin F.M."/>
            <person name="Miettinen O."/>
            <person name="Hibbett D.S."/>
            <person name="Nagy L.G."/>
        </authorList>
    </citation>
    <scope>NUCLEOTIDE SEQUENCE [LARGE SCALE GENOMIC DNA]</scope>
    <source>
        <strain evidence="1 2">CBS 309.79</strain>
    </source>
</reference>